<evidence type="ECO:0000313" key="4">
    <source>
        <dbReference type="Proteomes" id="UP000835052"/>
    </source>
</evidence>
<dbReference type="Proteomes" id="UP000835052">
    <property type="component" value="Unassembled WGS sequence"/>
</dbReference>
<dbReference type="SUPFAM" id="SSF53254">
    <property type="entry name" value="Phosphoglycerate mutase-like"/>
    <property type="match status" value="1"/>
</dbReference>
<comment type="caution">
    <text evidence="3">The sequence shown here is derived from an EMBL/GenBank/DDBJ whole genome shotgun (WGS) entry which is preliminary data.</text>
</comment>
<dbReference type="AlphaFoldDB" id="A0A8S1HWI1"/>
<dbReference type="InterPro" id="IPR000560">
    <property type="entry name" value="His_Pase_clade-2"/>
</dbReference>
<keyword evidence="4" id="KW-1185">Reference proteome</keyword>
<name>A0A8S1HWI1_9PELO</name>
<feature type="signal peptide" evidence="2">
    <location>
        <begin position="1"/>
        <end position="18"/>
    </location>
</feature>
<dbReference type="InterPro" id="IPR029033">
    <property type="entry name" value="His_PPase_superfam"/>
</dbReference>
<feature type="chain" id="PRO_5035914085" evidence="2">
    <location>
        <begin position="19"/>
        <end position="404"/>
    </location>
</feature>
<dbReference type="PANTHER" id="PTHR11567">
    <property type="entry name" value="ACID PHOSPHATASE-RELATED"/>
    <property type="match status" value="1"/>
</dbReference>
<sequence>MLLAPVLLLSCQFWIAHSAGVLPKISSTIDPNTALVIFGTRHGNRNPYRFLPQTPQTWGFEGSNELTNIGKRQSYGLGSELRKFIGNLTSKNYNASEVVYYSSPANRCQMTLQVLTAGLHPPETWAEWNKPVFENWSPVPYTINDAMLRMYSVSECKKNAVVWKSIDNEEQPQLKQLLTEKAPLLAYFEKNTGWNMSNLLNAQTLADNVLEMCLHNAPLPDWITAPTANLTSQELLAEIMSFSEAHEVACANYPPCRDLMAGYWLSDILSKLNTANKQSEVKLVGYSSHSQATLSIMKLLGMNKNEVRTSAGFVIEFRKVPYPSVRLLNHDPNPIDTHVIYPATLVDSLKAYQDADGFINLATFSNYIRPFAKANWKSVCGITPYASPHITNIQTIFLNTTIFS</sequence>
<dbReference type="Pfam" id="PF00328">
    <property type="entry name" value="His_Phos_2"/>
    <property type="match status" value="1"/>
</dbReference>
<evidence type="ECO:0000256" key="1">
    <source>
        <dbReference type="ARBA" id="ARBA00005375"/>
    </source>
</evidence>
<evidence type="ECO:0000313" key="3">
    <source>
        <dbReference type="EMBL" id="CAD6199468.1"/>
    </source>
</evidence>
<dbReference type="PANTHER" id="PTHR11567:SF29">
    <property type="entry name" value="ACID PHOSPHATASE FAMILY"/>
    <property type="match status" value="1"/>
</dbReference>
<protein>
    <submittedName>
        <fullName evidence="3">Uncharacterized protein</fullName>
    </submittedName>
</protein>
<keyword evidence="2" id="KW-0732">Signal</keyword>
<comment type="similarity">
    <text evidence="1">Belongs to the histidine acid phosphatase family.</text>
</comment>
<gene>
    <name evidence="3" type="ORF">CAUJ_LOCUS15371</name>
</gene>
<accession>A0A8S1HWI1</accession>
<dbReference type="GO" id="GO:0016791">
    <property type="term" value="F:phosphatase activity"/>
    <property type="evidence" value="ECO:0007669"/>
    <property type="project" value="TreeGrafter"/>
</dbReference>
<dbReference type="OrthoDB" id="10257284at2759"/>
<dbReference type="InterPro" id="IPR050645">
    <property type="entry name" value="Histidine_acid_phosphatase"/>
</dbReference>
<reference evidence="3" key="1">
    <citation type="submission" date="2020-10" db="EMBL/GenBank/DDBJ databases">
        <authorList>
            <person name="Kikuchi T."/>
        </authorList>
    </citation>
    <scope>NUCLEOTIDE SEQUENCE</scope>
    <source>
        <strain evidence="3">NKZ352</strain>
    </source>
</reference>
<dbReference type="EMBL" id="CAJGYM010000177">
    <property type="protein sequence ID" value="CAD6199468.1"/>
    <property type="molecule type" value="Genomic_DNA"/>
</dbReference>
<organism evidence="3 4">
    <name type="scientific">Caenorhabditis auriculariae</name>
    <dbReference type="NCBI Taxonomy" id="2777116"/>
    <lineage>
        <taxon>Eukaryota</taxon>
        <taxon>Metazoa</taxon>
        <taxon>Ecdysozoa</taxon>
        <taxon>Nematoda</taxon>
        <taxon>Chromadorea</taxon>
        <taxon>Rhabditida</taxon>
        <taxon>Rhabditina</taxon>
        <taxon>Rhabditomorpha</taxon>
        <taxon>Rhabditoidea</taxon>
        <taxon>Rhabditidae</taxon>
        <taxon>Peloderinae</taxon>
        <taxon>Caenorhabditis</taxon>
    </lineage>
</organism>
<dbReference type="Gene3D" id="3.40.50.1240">
    <property type="entry name" value="Phosphoglycerate mutase-like"/>
    <property type="match status" value="1"/>
</dbReference>
<proteinExistence type="inferred from homology"/>
<evidence type="ECO:0000256" key="2">
    <source>
        <dbReference type="SAM" id="SignalP"/>
    </source>
</evidence>